<comment type="caution">
    <text evidence="1">The sequence shown here is derived from an EMBL/GenBank/DDBJ whole genome shotgun (WGS) entry which is preliminary data.</text>
</comment>
<reference evidence="1 2" key="1">
    <citation type="submission" date="2020-07" db="EMBL/GenBank/DDBJ databases">
        <title>Sequencing the genomes of 1000 actinobacteria strains.</title>
        <authorList>
            <person name="Klenk H.-P."/>
        </authorList>
    </citation>
    <scope>NUCLEOTIDE SEQUENCE [LARGE SCALE GENOMIC DNA]</scope>
    <source>
        <strain evidence="1 2">DSM 15165</strain>
    </source>
</reference>
<protein>
    <recommendedName>
        <fullName evidence="3">Helix-turn-helix domain-containing protein</fullName>
    </recommendedName>
</protein>
<dbReference type="Proteomes" id="UP000578352">
    <property type="component" value="Unassembled WGS sequence"/>
</dbReference>
<name>A0A853CSY6_9MICO</name>
<dbReference type="AlphaFoldDB" id="A0A853CSY6"/>
<evidence type="ECO:0000313" key="1">
    <source>
        <dbReference type="EMBL" id="NYJ23472.1"/>
    </source>
</evidence>
<organism evidence="1 2">
    <name type="scientific">Leifsonia shinshuensis</name>
    <dbReference type="NCBI Taxonomy" id="150026"/>
    <lineage>
        <taxon>Bacteria</taxon>
        <taxon>Bacillati</taxon>
        <taxon>Actinomycetota</taxon>
        <taxon>Actinomycetes</taxon>
        <taxon>Micrococcales</taxon>
        <taxon>Microbacteriaceae</taxon>
        <taxon>Leifsonia</taxon>
    </lineage>
</organism>
<sequence>MSDLRPAPRPLAYSIEDAARASGYSISVLQRAIARGELSKRYANRKGVILADELDEWLHSLPTEPPGGASVE</sequence>
<gene>
    <name evidence="1" type="ORF">HNR13_001759</name>
</gene>
<evidence type="ECO:0008006" key="3">
    <source>
        <dbReference type="Google" id="ProtNLM"/>
    </source>
</evidence>
<dbReference type="EMBL" id="JACCFL010000001">
    <property type="protein sequence ID" value="NYJ23472.1"/>
    <property type="molecule type" value="Genomic_DNA"/>
</dbReference>
<accession>A0A853CSY6</accession>
<proteinExistence type="predicted"/>
<evidence type="ECO:0000313" key="2">
    <source>
        <dbReference type="Proteomes" id="UP000578352"/>
    </source>
</evidence>